<name>A0ABN9MEI0_9NEOB</name>
<dbReference type="InterPro" id="IPR046338">
    <property type="entry name" value="GAIN_dom_sf"/>
</dbReference>
<gene>
    <name evidence="1" type="ORF">RIMI_LOCUS20002122</name>
</gene>
<evidence type="ECO:0000313" key="1">
    <source>
        <dbReference type="EMBL" id="CAJ0965185.1"/>
    </source>
</evidence>
<dbReference type="PANTHER" id="PTHR12011">
    <property type="entry name" value="ADHESION G-PROTEIN COUPLED RECEPTOR"/>
    <property type="match status" value="1"/>
</dbReference>
<sequence>MVLKRWAKVSAVMVMNRSGRPYLVTIAMASWYRCCIFLGLPSNEDENANYLAMQILNMTKTATSLLDNDIRIILNKISEIIALGEIDSENAKVHIDVINTILLRAGTSISPFTNKILNLMEEVGFKMNFSSETANVTTDSMALLISKTFGELYFTVTTYLEGNLEITLEQLPVDKAVASIHLPKSIQNQAEISSSKVQFNFIGTSSPFQGSEPSGHVLTTYVISASFEGKAINDLKDPVDITLWHFQENVIFSIDLNEIRKLLRLKKNWNFPVECAFWDFTKNSFLVLKHPPVIDI</sequence>
<evidence type="ECO:0000313" key="2">
    <source>
        <dbReference type="Proteomes" id="UP001176940"/>
    </source>
</evidence>
<dbReference type="PANTHER" id="PTHR12011:SF277">
    <property type="entry name" value="ADHESION G-PROTEIN COUPLED RECEPTOR G4"/>
    <property type="match status" value="1"/>
</dbReference>
<keyword evidence="2" id="KW-1185">Reference proteome</keyword>
<organism evidence="1 2">
    <name type="scientific">Ranitomeya imitator</name>
    <name type="common">mimic poison frog</name>
    <dbReference type="NCBI Taxonomy" id="111125"/>
    <lineage>
        <taxon>Eukaryota</taxon>
        <taxon>Metazoa</taxon>
        <taxon>Chordata</taxon>
        <taxon>Craniata</taxon>
        <taxon>Vertebrata</taxon>
        <taxon>Euteleostomi</taxon>
        <taxon>Amphibia</taxon>
        <taxon>Batrachia</taxon>
        <taxon>Anura</taxon>
        <taxon>Neobatrachia</taxon>
        <taxon>Hyloidea</taxon>
        <taxon>Dendrobatidae</taxon>
        <taxon>Dendrobatinae</taxon>
        <taxon>Ranitomeya</taxon>
    </lineage>
</organism>
<dbReference type="Gene3D" id="2.60.220.50">
    <property type="match status" value="1"/>
</dbReference>
<dbReference type="EMBL" id="CAUEEQ010065453">
    <property type="protein sequence ID" value="CAJ0965185.1"/>
    <property type="molecule type" value="Genomic_DNA"/>
</dbReference>
<protein>
    <submittedName>
        <fullName evidence="1">Uncharacterized protein</fullName>
    </submittedName>
</protein>
<proteinExistence type="predicted"/>
<comment type="caution">
    <text evidence="1">The sequence shown here is derived from an EMBL/GenBank/DDBJ whole genome shotgun (WGS) entry which is preliminary data.</text>
</comment>
<reference evidence="1" key="1">
    <citation type="submission" date="2023-07" db="EMBL/GenBank/DDBJ databases">
        <authorList>
            <person name="Stuckert A."/>
        </authorList>
    </citation>
    <scope>NUCLEOTIDE SEQUENCE</scope>
</reference>
<accession>A0ABN9MEI0</accession>
<dbReference type="Proteomes" id="UP001176940">
    <property type="component" value="Unassembled WGS sequence"/>
</dbReference>